<gene>
    <name evidence="2" type="ORF">GRI68_11265</name>
</gene>
<dbReference type="EMBL" id="WTYR01000001">
    <property type="protein sequence ID" value="MXP10758.1"/>
    <property type="molecule type" value="Genomic_DNA"/>
</dbReference>
<dbReference type="InterPro" id="IPR041657">
    <property type="entry name" value="HTH_17"/>
</dbReference>
<dbReference type="OrthoDB" id="7874861at2"/>
<evidence type="ECO:0000313" key="3">
    <source>
        <dbReference type="Proteomes" id="UP000429229"/>
    </source>
</evidence>
<sequence>MANPIALTVQDAVKASGLSRSRIYEAMRDSLPARKAGRRTLILASDLEAYLANLPTYQAGA</sequence>
<accession>A0A6I4U478</accession>
<reference evidence="2 3" key="1">
    <citation type="submission" date="2019-12" db="EMBL/GenBank/DDBJ databases">
        <title>Genomic-based taxomic classification of the family Erythrobacteraceae.</title>
        <authorList>
            <person name="Xu L."/>
        </authorList>
    </citation>
    <scope>NUCLEOTIDE SEQUENCE [LARGE SCALE GENOMIC DNA]</scope>
    <source>
        <strain evidence="2 3">LMG 29519</strain>
    </source>
</reference>
<dbReference type="AlphaFoldDB" id="A0A6I4U478"/>
<comment type="caution">
    <text evidence="2">The sequence shown here is derived from an EMBL/GenBank/DDBJ whole genome shotgun (WGS) entry which is preliminary data.</text>
</comment>
<organism evidence="2 3">
    <name type="scientific">Alteriqipengyuania halimionae</name>
    <dbReference type="NCBI Taxonomy" id="1926630"/>
    <lineage>
        <taxon>Bacteria</taxon>
        <taxon>Pseudomonadati</taxon>
        <taxon>Pseudomonadota</taxon>
        <taxon>Alphaproteobacteria</taxon>
        <taxon>Sphingomonadales</taxon>
        <taxon>Erythrobacteraceae</taxon>
        <taxon>Alteriqipengyuania</taxon>
    </lineage>
</organism>
<dbReference type="Pfam" id="PF12728">
    <property type="entry name" value="HTH_17"/>
    <property type="match status" value="1"/>
</dbReference>
<dbReference type="RefSeq" id="WP_160617324.1">
    <property type="nucleotide sequence ID" value="NZ_WTYR01000001.1"/>
</dbReference>
<feature type="domain" description="Helix-turn-helix" evidence="1">
    <location>
        <begin position="7"/>
        <end position="53"/>
    </location>
</feature>
<keyword evidence="3" id="KW-1185">Reference proteome</keyword>
<evidence type="ECO:0000259" key="1">
    <source>
        <dbReference type="Pfam" id="PF12728"/>
    </source>
</evidence>
<dbReference type="Proteomes" id="UP000429229">
    <property type="component" value="Unassembled WGS sequence"/>
</dbReference>
<proteinExistence type="predicted"/>
<name>A0A6I4U478_9SPHN</name>
<evidence type="ECO:0000313" key="2">
    <source>
        <dbReference type="EMBL" id="MXP10758.1"/>
    </source>
</evidence>
<protein>
    <submittedName>
        <fullName evidence="2">Helix-turn-helix domain-containing protein</fullName>
    </submittedName>
</protein>